<accession>A0A7K1SRN0</accession>
<proteinExistence type="predicted"/>
<gene>
    <name evidence="1" type="ORF">GO755_40720</name>
</gene>
<name>A0A7K1SRN0_9BACT</name>
<reference evidence="1 2" key="1">
    <citation type="submission" date="2019-12" db="EMBL/GenBank/DDBJ databases">
        <title>Spirosoma sp. HMF4905 genome sequencing and assembly.</title>
        <authorList>
            <person name="Kang H."/>
            <person name="Cha I."/>
            <person name="Kim H."/>
            <person name="Joh K."/>
        </authorList>
    </citation>
    <scope>NUCLEOTIDE SEQUENCE [LARGE SCALE GENOMIC DNA]</scope>
    <source>
        <strain evidence="1 2">HMF4905</strain>
    </source>
</reference>
<dbReference type="Proteomes" id="UP000436006">
    <property type="component" value="Unassembled WGS sequence"/>
</dbReference>
<sequence>MKEPDMDQTNQEIGQDLLGQRQLIERQLAQYDQLITCLGQVVHLLEALQVPKDAHLVKKVSQKGLAYYRRRRDQLSVYYETIVAESP</sequence>
<protein>
    <submittedName>
        <fullName evidence="1">Uncharacterized protein</fullName>
    </submittedName>
</protein>
<evidence type="ECO:0000313" key="2">
    <source>
        <dbReference type="Proteomes" id="UP000436006"/>
    </source>
</evidence>
<dbReference type="EMBL" id="WPIN01000076">
    <property type="protein sequence ID" value="MVM36390.1"/>
    <property type="molecule type" value="Genomic_DNA"/>
</dbReference>
<organism evidence="1 2">
    <name type="scientific">Spirosoma arboris</name>
    <dbReference type="NCBI Taxonomy" id="2682092"/>
    <lineage>
        <taxon>Bacteria</taxon>
        <taxon>Pseudomonadati</taxon>
        <taxon>Bacteroidota</taxon>
        <taxon>Cytophagia</taxon>
        <taxon>Cytophagales</taxon>
        <taxon>Cytophagaceae</taxon>
        <taxon>Spirosoma</taxon>
    </lineage>
</organism>
<evidence type="ECO:0000313" key="1">
    <source>
        <dbReference type="EMBL" id="MVM36390.1"/>
    </source>
</evidence>
<dbReference type="AlphaFoldDB" id="A0A7K1SRN0"/>
<comment type="caution">
    <text evidence="1">The sequence shown here is derived from an EMBL/GenBank/DDBJ whole genome shotgun (WGS) entry which is preliminary data.</text>
</comment>
<keyword evidence="2" id="KW-1185">Reference proteome</keyword>